<protein>
    <submittedName>
        <fullName evidence="2">DUF3857 domain-containing protein</fullName>
    </submittedName>
</protein>
<dbReference type="Gene3D" id="2.60.40.3140">
    <property type="match status" value="1"/>
</dbReference>
<evidence type="ECO:0000313" key="2">
    <source>
        <dbReference type="EMBL" id="RKN80261.1"/>
    </source>
</evidence>
<dbReference type="InterPro" id="IPR024618">
    <property type="entry name" value="DUF3857"/>
</dbReference>
<evidence type="ECO:0000259" key="1">
    <source>
        <dbReference type="Pfam" id="PF12969"/>
    </source>
</evidence>
<accession>A0A3B0C605</accession>
<organism evidence="2 3">
    <name type="scientific">Ulvibacterium marinum</name>
    <dbReference type="NCBI Taxonomy" id="2419782"/>
    <lineage>
        <taxon>Bacteria</taxon>
        <taxon>Pseudomonadati</taxon>
        <taxon>Bacteroidota</taxon>
        <taxon>Flavobacteriia</taxon>
        <taxon>Flavobacteriales</taxon>
        <taxon>Flavobacteriaceae</taxon>
        <taxon>Ulvibacterium</taxon>
    </lineage>
</organism>
<dbReference type="AlphaFoldDB" id="A0A3B0C605"/>
<evidence type="ECO:0000313" key="3">
    <source>
        <dbReference type="Proteomes" id="UP000276603"/>
    </source>
</evidence>
<dbReference type="OrthoDB" id="1153981at2"/>
<proteinExistence type="predicted"/>
<dbReference type="Pfam" id="PF12969">
    <property type="entry name" value="DUF3857"/>
    <property type="match status" value="1"/>
</dbReference>
<sequence>MLDNFKLFILFVLFSSNLYTQLYKSHDWEVNPVYHEIDSEDETLSSVAIKEKYLIQYYKPVLGNAYKLFETKHSIIRVNTEKGVKRHNRVYIPIRNIRRVVDIKARVLTKDGKVKLLNKTNIKELKNVKNYGNFKIFAMEGVTKNSQLEFIYTLERQISSVGSVVVQKDYKVKKAEVILRRPTSLISEIKPYNGFPEFTRKVVEGNKKAYTATVNNIPAMIDEESATPDANRMKVSYVVRGTNGNGMWENLKNVLQRNYIKIKSRKIKTLVADFEKYKADDDNGIINTISNYVHNRYHIVRGNTPEYDDLSTIIAKKQATEQGIVKVYTALFNHYGISYELVLTSNRYHHKFDESFYSSFNLQELLIYFPENEKYIVPSHVNSRLDYAPLEYISNTGFFVTDHNYRFEEIAIPPVEHTQTIRNFTLAINEHKVGWVQCQQKLSGYKASNMRGAHKYFSKEDYNEFKNITATSGIEDAEIIKFDVANENLELITDNTTFEINWTYTAESLVEEIGDDDLLFNIGRVIGTQIEFYQEVDRVNPVEIRFPNTYNYHFEITIPKGYRPSGMESLEINEKVMIDGIEACSFISSYEVQHDKIIIEASEAYRLLKMNLGHYEAYKKVVNSAFDFSKKSILFEKI</sequence>
<dbReference type="RefSeq" id="WP_120713070.1">
    <property type="nucleotide sequence ID" value="NZ_RBCJ01000003.1"/>
</dbReference>
<feature type="domain" description="DUF3857" evidence="1">
    <location>
        <begin position="70"/>
        <end position="220"/>
    </location>
</feature>
<comment type="caution">
    <text evidence="2">The sequence shown here is derived from an EMBL/GenBank/DDBJ whole genome shotgun (WGS) entry which is preliminary data.</text>
</comment>
<gene>
    <name evidence="2" type="ORF">D7Z94_18725</name>
</gene>
<reference evidence="2 3" key="1">
    <citation type="submission" date="2018-10" db="EMBL/GenBank/DDBJ databases">
        <title>Ulvibacterium marinum gen. nov., sp. nov., a novel marine bacterium of the family Flavobacteriaceae, isolated from a culture of the green alga Ulva prolifera.</title>
        <authorList>
            <person name="Zhang Z."/>
        </authorList>
    </citation>
    <scope>NUCLEOTIDE SEQUENCE [LARGE SCALE GENOMIC DNA]</scope>
    <source>
        <strain evidence="2 3">CCMM003</strain>
    </source>
</reference>
<dbReference type="Proteomes" id="UP000276603">
    <property type="component" value="Unassembled WGS sequence"/>
</dbReference>
<keyword evidence="3" id="KW-1185">Reference proteome</keyword>
<dbReference type="EMBL" id="RBCJ01000003">
    <property type="protein sequence ID" value="RKN80261.1"/>
    <property type="molecule type" value="Genomic_DNA"/>
</dbReference>
<name>A0A3B0C605_9FLAO</name>